<dbReference type="Pfam" id="PF02515">
    <property type="entry name" value="CoA_transf_3"/>
    <property type="match status" value="1"/>
</dbReference>
<evidence type="ECO:0000256" key="1">
    <source>
        <dbReference type="ARBA" id="ARBA00022679"/>
    </source>
</evidence>
<sequence length="411" mass="43872">MNDLLDGVRVLDLTTILAGPFAAYQLSLMGADVIKLEIPDGGDPARDLGSENPQHIPSMGPSFVAQNAGKRSIAVDLKTPGGREIFTRLIQESDVLLENMRPGVLGRLGFPPERIREINPHLVYCAVSGFGQTGPIASRPAYDQIIQGLAGMIDVTGFPETDPVRAGFPIADTLGGFAAAMAICAALARRGEERAGCFLDVSMLETALTAMGWAVSDYLVGGRPSRRRGNHNVTSSPSGTFRTGRGQLNIAANSQAQFEVLCRVCACEHLITDSRFSTRGDRKKNREALTLELEESLAARTAIEWEHLLSEAGVPAGRVLTVEESLAQPQVVARGLVHEMELPASGGRMVSLVGSGIHVDGTTLSPSSPPPLLGEHTDEILTELGYSPEQVAALRAERVLSPAIRKVSHVF</sequence>
<dbReference type="InterPro" id="IPR003673">
    <property type="entry name" value="CoA-Trfase_fam_III"/>
</dbReference>
<dbReference type="PANTHER" id="PTHR48207">
    <property type="entry name" value="SUCCINATE--HYDROXYMETHYLGLUTARATE COA-TRANSFERASE"/>
    <property type="match status" value="1"/>
</dbReference>
<dbReference type="SUPFAM" id="SSF89796">
    <property type="entry name" value="CoA-transferase family III (CaiB/BaiF)"/>
    <property type="match status" value="1"/>
</dbReference>
<dbReference type="Proteomes" id="UP000474967">
    <property type="component" value="Unassembled WGS sequence"/>
</dbReference>
<organism evidence="2 3">
    <name type="scientific">Leifsonia tongyongensis</name>
    <dbReference type="NCBI Taxonomy" id="1268043"/>
    <lineage>
        <taxon>Bacteria</taxon>
        <taxon>Bacillati</taxon>
        <taxon>Actinomycetota</taxon>
        <taxon>Actinomycetes</taxon>
        <taxon>Micrococcales</taxon>
        <taxon>Microbacteriaceae</taxon>
        <taxon>Leifsonia</taxon>
    </lineage>
</organism>
<dbReference type="PANTHER" id="PTHR48207:SF3">
    <property type="entry name" value="SUCCINATE--HYDROXYMETHYLGLUTARATE COA-TRANSFERASE"/>
    <property type="match status" value="1"/>
</dbReference>
<name>A0A6L9XUL6_9MICO</name>
<dbReference type="RefSeq" id="WP_163287808.1">
    <property type="nucleotide sequence ID" value="NZ_JAAGWY010000001.1"/>
</dbReference>
<proteinExistence type="predicted"/>
<protein>
    <submittedName>
        <fullName evidence="2">CoA transferase</fullName>
    </submittedName>
</protein>
<dbReference type="Gene3D" id="3.30.1540.10">
    <property type="entry name" value="formyl-coa transferase, domain 3"/>
    <property type="match status" value="1"/>
</dbReference>
<dbReference type="Gene3D" id="3.40.50.10540">
    <property type="entry name" value="Crotonobetainyl-coa:carnitine coa-transferase, domain 1"/>
    <property type="match status" value="1"/>
</dbReference>
<dbReference type="EMBL" id="JAAGWY010000001">
    <property type="protein sequence ID" value="NEN04708.1"/>
    <property type="molecule type" value="Genomic_DNA"/>
</dbReference>
<dbReference type="InterPro" id="IPR050483">
    <property type="entry name" value="CoA-transferase_III_domain"/>
</dbReference>
<reference evidence="2 3" key="1">
    <citation type="journal article" date="2014" name="J. Microbiol.">
        <title>Diaminobutyricibacter tongyongensis gen. nov., sp. nov. and Homoserinibacter gongjuensis gen. nov., sp. nov. belong to the family Microbacteriaceae.</title>
        <authorList>
            <person name="Kim S.J."/>
            <person name="Ahn J.H."/>
            <person name="Weon H.Y."/>
            <person name="Hamada M."/>
            <person name="Suzuki K."/>
            <person name="Kwon S.W."/>
        </authorList>
    </citation>
    <scope>NUCLEOTIDE SEQUENCE [LARGE SCALE GENOMIC DNA]</scope>
    <source>
        <strain evidence="2 3">NBRC 108724</strain>
    </source>
</reference>
<dbReference type="GO" id="GO:0008410">
    <property type="term" value="F:CoA-transferase activity"/>
    <property type="evidence" value="ECO:0007669"/>
    <property type="project" value="TreeGrafter"/>
</dbReference>
<comment type="caution">
    <text evidence="2">The sequence shown here is derived from an EMBL/GenBank/DDBJ whole genome shotgun (WGS) entry which is preliminary data.</text>
</comment>
<dbReference type="InterPro" id="IPR023606">
    <property type="entry name" value="CoA-Trfase_III_dom_1_sf"/>
</dbReference>
<accession>A0A6L9XUL6</accession>
<gene>
    <name evidence="2" type="ORF">G3T36_02380</name>
</gene>
<dbReference type="AlphaFoldDB" id="A0A6L9XUL6"/>
<evidence type="ECO:0000313" key="3">
    <source>
        <dbReference type="Proteomes" id="UP000474967"/>
    </source>
</evidence>
<keyword evidence="3" id="KW-1185">Reference proteome</keyword>
<evidence type="ECO:0000313" key="2">
    <source>
        <dbReference type="EMBL" id="NEN04708.1"/>
    </source>
</evidence>
<keyword evidence="1 2" id="KW-0808">Transferase</keyword>
<dbReference type="InterPro" id="IPR044855">
    <property type="entry name" value="CoA-Trfase_III_dom3_sf"/>
</dbReference>